<name>A0A1H6Q5K7_9GAMM</name>
<evidence type="ECO:0000313" key="3">
    <source>
        <dbReference type="Proteomes" id="UP000199420"/>
    </source>
</evidence>
<keyword evidence="3" id="KW-1185">Reference proteome</keyword>
<dbReference type="STRING" id="529704.SAMN02927913_0307"/>
<dbReference type="EMBL" id="FNYC01000001">
    <property type="protein sequence ID" value="SEI39073.1"/>
    <property type="molecule type" value="Genomic_DNA"/>
</dbReference>
<proteinExistence type="predicted"/>
<dbReference type="RefSeq" id="WP_091332841.1">
    <property type="nucleotide sequence ID" value="NZ_FNYC01000001.1"/>
</dbReference>
<dbReference type="InterPro" id="IPR012312">
    <property type="entry name" value="Hemerythrin-like"/>
</dbReference>
<dbReference type="Gene3D" id="1.20.120.520">
    <property type="entry name" value="nmb1532 protein domain like"/>
    <property type="match status" value="1"/>
</dbReference>
<dbReference type="AlphaFoldDB" id="A0A1H6Q5K7"/>
<dbReference type="PANTHER" id="PTHR35585">
    <property type="entry name" value="HHE DOMAIN PROTEIN (AFU_ORTHOLOGUE AFUA_4G00730)"/>
    <property type="match status" value="1"/>
</dbReference>
<organism evidence="2 3">
    <name type="scientific">Frateuria terrea</name>
    <dbReference type="NCBI Taxonomy" id="529704"/>
    <lineage>
        <taxon>Bacteria</taxon>
        <taxon>Pseudomonadati</taxon>
        <taxon>Pseudomonadota</taxon>
        <taxon>Gammaproteobacteria</taxon>
        <taxon>Lysobacterales</taxon>
        <taxon>Rhodanobacteraceae</taxon>
        <taxon>Frateuria</taxon>
    </lineage>
</organism>
<dbReference type="Proteomes" id="UP000199420">
    <property type="component" value="Unassembled WGS sequence"/>
</dbReference>
<reference evidence="2 3" key="1">
    <citation type="submission" date="2016-10" db="EMBL/GenBank/DDBJ databases">
        <authorList>
            <person name="de Groot N.N."/>
        </authorList>
    </citation>
    <scope>NUCLEOTIDE SEQUENCE [LARGE SCALE GENOMIC DNA]</scope>
    <source>
        <strain evidence="2 3">DSM 26515</strain>
    </source>
</reference>
<sequence>MNAIELLKQDHENMRALLEELAGTTTRGVKKRKELVEKIRTNLTVHNTIEEEIFYPAFKKAGDGKDDAKMYFEALEEHRAAGDLVLPDLLKTEVDSEKFSGRAKVLKELFEHHADEEEKEMFKRAKTLMSKKALEELGDQLARRKVELKQQAQAA</sequence>
<accession>A0A1H6Q5K7</accession>
<evidence type="ECO:0000259" key="1">
    <source>
        <dbReference type="Pfam" id="PF01814"/>
    </source>
</evidence>
<dbReference type="PANTHER" id="PTHR35585:SF1">
    <property type="entry name" value="HHE DOMAIN PROTEIN (AFU_ORTHOLOGUE AFUA_4G00730)"/>
    <property type="match status" value="1"/>
</dbReference>
<dbReference type="Pfam" id="PF01814">
    <property type="entry name" value="Hemerythrin"/>
    <property type="match status" value="1"/>
</dbReference>
<evidence type="ECO:0000313" key="2">
    <source>
        <dbReference type="EMBL" id="SEI39073.1"/>
    </source>
</evidence>
<protein>
    <submittedName>
        <fullName evidence="2">Hemerythrin HHE cation binding domain-containing protein</fullName>
    </submittedName>
</protein>
<feature type="domain" description="Hemerythrin-like" evidence="1">
    <location>
        <begin position="3"/>
        <end position="124"/>
    </location>
</feature>
<gene>
    <name evidence="2" type="ORF">SAMN04487997_0392</name>
</gene>
<dbReference type="OrthoDB" id="9793637at2"/>